<gene>
    <name evidence="2" type="ORF">C9I43_08140</name>
    <name evidence="3" type="ORF">NCTC10736_01422</name>
</gene>
<keyword evidence="4" id="KW-1185">Reference proteome</keyword>
<evidence type="ECO:0000313" key="5">
    <source>
        <dbReference type="Proteomes" id="UP000255061"/>
    </source>
</evidence>
<accession>A0A380A1K3</accession>
<keyword evidence="1" id="KW-0472">Membrane</keyword>
<reference evidence="3 5" key="3">
    <citation type="submission" date="2018-06" db="EMBL/GenBank/DDBJ databases">
        <authorList>
            <consortium name="Pathogen Informatics"/>
            <person name="Doyle S."/>
        </authorList>
    </citation>
    <scope>NUCLEOTIDE SEQUENCE [LARGE SCALE GENOMIC DNA]</scope>
    <source>
        <strain evidence="3 5">NCTC10736</strain>
    </source>
</reference>
<keyword evidence="1" id="KW-1133">Transmembrane helix</keyword>
<dbReference type="OrthoDB" id="6266342at2"/>
<dbReference type="Proteomes" id="UP000255061">
    <property type="component" value="Unassembled WGS sequence"/>
</dbReference>
<evidence type="ECO:0000313" key="2">
    <source>
        <dbReference type="EMBL" id="PTA50473.1"/>
    </source>
</evidence>
<dbReference type="EMBL" id="PYSG01000002">
    <property type="protein sequence ID" value="PTA50473.1"/>
    <property type="molecule type" value="Genomic_DNA"/>
</dbReference>
<dbReference type="AlphaFoldDB" id="A0A1N6Y0S5"/>
<sequence>MLTKILLTILVIAGAWFLLLKRTRLIQPQVINIADKPLGSSLWRRYLLTGIFVVLGLGLLSYSVWYWRDQHRVVTVKIVSPNAANNGEYRVRKGDISDSKMVTLDGIHIRFSTQERLAIIETD</sequence>
<evidence type="ECO:0000313" key="4">
    <source>
        <dbReference type="Proteomes" id="UP000240506"/>
    </source>
</evidence>
<dbReference type="RefSeq" id="WP_076499641.1">
    <property type="nucleotide sequence ID" value="NZ_FTNN01000008.1"/>
</dbReference>
<feature type="transmembrane region" description="Helical" evidence="1">
    <location>
        <begin position="46"/>
        <end position="67"/>
    </location>
</feature>
<proteinExistence type="predicted"/>
<dbReference type="EMBL" id="UGYV01000001">
    <property type="protein sequence ID" value="SUI72682.1"/>
    <property type="molecule type" value="Genomic_DNA"/>
</dbReference>
<organism evidence="3 5">
    <name type="scientific">Shewanella morhuae</name>
    <dbReference type="NCBI Taxonomy" id="365591"/>
    <lineage>
        <taxon>Bacteria</taxon>
        <taxon>Pseudomonadati</taxon>
        <taxon>Pseudomonadota</taxon>
        <taxon>Gammaproteobacteria</taxon>
        <taxon>Alteromonadales</taxon>
        <taxon>Shewanellaceae</taxon>
        <taxon>Shewanella</taxon>
    </lineage>
</organism>
<reference evidence="2 4" key="2">
    <citation type="submission" date="2018-04" db="EMBL/GenBank/DDBJ databases">
        <title>Genomic sequence of a freshwater isolate of Shewanella morhuae.</title>
        <authorList>
            <person name="Castillo D.E."/>
            <person name="Gram L."/>
        </authorList>
    </citation>
    <scope>NUCLEOTIDE SEQUENCE [LARGE SCALE GENOMIC DNA]</scope>
    <source>
        <strain evidence="2 4">CW7</strain>
    </source>
</reference>
<dbReference type="STRING" id="365591.SAMN05421840_108118"/>
<reference evidence="2" key="1">
    <citation type="submission" date="2018-03" db="EMBL/GenBank/DDBJ databases">
        <authorList>
            <person name="Dailey F.E."/>
        </authorList>
    </citation>
    <scope>NUCLEOTIDE SEQUENCE</scope>
    <source>
        <strain evidence="2">CW7</strain>
    </source>
</reference>
<protein>
    <submittedName>
        <fullName evidence="3">Uncharacterized protein</fullName>
    </submittedName>
</protein>
<accession>A0A1N6Y0S5</accession>
<evidence type="ECO:0000256" key="1">
    <source>
        <dbReference type="SAM" id="Phobius"/>
    </source>
</evidence>
<name>A0A1N6Y0S5_9GAMM</name>
<dbReference type="Proteomes" id="UP000240506">
    <property type="component" value="Unassembled WGS sequence"/>
</dbReference>
<keyword evidence="1" id="KW-0812">Transmembrane</keyword>
<evidence type="ECO:0000313" key="3">
    <source>
        <dbReference type="EMBL" id="SUI72682.1"/>
    </source>
</evidence>